<feature type="domain" description="Bacillithiol biosynthesis BshC N-terminal Rossmann-like" evidence="3">
    <location>
        <begin position="1"/>
        <end position="378"/>
    </location>
</feature>
<comment type="similarity">
    <text evidence="2">Belongs to the BshC family.</text>
</comment>
<evidence type="ECO:0000256" key="1">
    <source>
        <dbReference type="ARBA" id="ARBA00022598"/>
    </source>
</evidence>
<protein>
    <recommendedName>
        <fullName evidence="2">Putative cysteine ligase BshC</fullName>
        <ecNumber evidence="2">6.-.-.-</ecNumber>
    </recommendedName>
</protein>
<sequence>MQIEPIHVRQTNKLVADYRNNESSIMQFFDYRFTNDDFIQRVSDIKSRSYKREDLAKVLYRMNKHWGAGEATFANIERLRDESSVVVVGGQQAGVLTGPLYSVNKIISIIQLAKQQEAKLQVPVIPVFWIAGEDHDFEEINHVFLPSGVHMKKWKLPQRIIQKKPVSTIAINQQDAERWLQDVFGELEETDYTKNLYRTVCSCLEQSSTYVDFFARLVFVLFKEEGLVLLDSGNTDVRRLESDYFLDIIKNQPEISSGVYKQLNKLYELDYHIALDIQSNDGHLFYHQNGERILLVRDKDGNWVGKQNQLQLTEEEMLAIAKDNPELLSNNVVTRPLMQEMLLPTLGFIGGPGEISYWSALKPAFSALNMKMPPVLQRLSFTFISNKIEKLINRYEISLEEAISAGVDHLKLRWLQTRQSVPIQEMADELKKSVDKLHEPLRMAAKDIRSDLGALAEKNLFYIQRDIDFLKKRIEKATEEIFANQIREFDLINQVIYPLGGLQERTWNPLPWLNKYGMEMLTELPHQECSLADGHYVVKL</sequence>
<evidence type="ECO:0000259" key="3">
    <source>
        <dbReference type="Pfam" id="PF10079"/>
    </source>
</evidence>
<dbReference type="RefSeq" id="WP_306065863.1">
    <property type="nucleotide sequence ID" value="NZ_JAROCA020000001.1"/>
</dbReference>
<keyword evidence="6" id="KW-1185">Reference proteome</keyword>
<gene>
    <name evidence="2 5" type="primary">bshC</name>
    <name evidence="5" type="ORF">P5G51_011760</name>
</gene>
<dbReference type="InterPro" id="IPR055398">
    <property type="entry name" value="Rossmann-like_BshC"/>
</dbReference>
<dbReference type="PIRSF" id="PIRSF012535">
    <property type="entry name" value="UCP012535"/>
    <property type="match status" value="1"/>
</dbReference>
<evidence type="ECO:0000313" key="5">
    <source>
        <dbReference type="EMBL" id="MDY0405971.1"/>
    </source>
</evidence>
<keyword evidence="1 2" id="KW-0436">Ligase</keyword>
<dbReference type="InterPro" id="IPR055399">
    <property type="entry name" value="CC_BshC"/>
</dbReference>
<evidence type="ECO:0000313" key="6">
    <source>
        <dbReference type="Proteomes" id="UP001228376"/>
    </source>
</evidence>
<dbReference type="Pfam" id="PF10079">
    <property type="entry name" value="Rossmann-like_BshC"/>
    <property type="match status" value="1"/>
</dbReference>
<dbReference type="EC" id="6.-.-.-" evidence="2"/>
<name>A0ABU5CJ56_9BACI</name>
<dbReference type="NCBIfam" id="TIGR03998">
    <property type="entry name" value="thiol_BshC"/>
    <property type="match status" value="1"/>
</dbReference>
<evidence type="ECO:0000259" key="4">
    <source>
        <dbReference type="Pfam" id="PF24850"/>
    </source>
</evidence>
<dbReference type="Proteomes" id="UP001228376">
    <property type="component" value="Unassembled WGS sequence"/>
</dbReference>
<reference evidence="5 6" key="1">
    <citation type="submission" date="2023-10" db="EMBL/GenBank/DDBJ databases">
        <title>179-bfca-hs.</title>
        <authorList>
            <person name="Miliotis G."/>
            <person name="Sengupta P."/>
            <person name="Hameed A."/>
            <person name="Chuvochina M."/>
            <person name="Mcdonagh F."/>
            <person name="Simpson A.C."/>
            <person name="Singh N.K."/>
            <person name="Rekha P.D."/>
            <person name="Raman K."/>
            <person name="Hugenholtz P."/>
            <person name="Venkateswaran K."/>
        </authorList>
    </citation>
    <scope>NUCLEOTIDE SEQUENCE [LARGE SCALE GENOMIC DNA]</scope>
    <source>
        <strain evidence="5 6">179-BFC-A-HS</strain>
    </source>
</reference>
<dbReference type="HAMAP" id="MF_01867">
    <property type="entry name" value="BshC"/>
    <property type="match status" value="1"/>
</dbReference>
<comment type="caution">
    <text evidence="5">The sequence shown here is derived from an EMBL/GenBank/DDBJ whole genome shotgun (WGS) entry which is preliminary data.</text>
</comment>
<dbReference type="Pfam" id="PF24850">
    <property type="entry name" value="CC_BshC"/>
    <property type="match status" value="1"/>
</dbReference>
<feature type="domain" description="Bacillithiol biosynthesis BshC C-terminal coiled-coil" evidence="4">
    <location>
        <begin position="381"/>
        <end position="540"/>
    </location>
</feature>
<proteinExistence type="inferred from homology"/>
<accession>A0ABU5CJ56</accession>
<evidence type="ECO:0000256" key="2">
    <source>
        <dbReference type="HAMAP-Rule" id="MF_01867"/>
    </source>
</evidence>
<organism evidence="5 6">
    <name type="scientific">Tigheibacillus jepli</name>
    <dbReference type="NCBI Taxonomy" id="3035914"/>
    <lineage>
        <taxon>Bacteria</taxon>
        <taxon>Bacillati</taxon>
        <taxon>Bacillota</taxon>
        <taxon>Bacilli</taxon>
        <taxon>Bacillales</taxon>
        <taxon>Bacillaceae</taxon>
        <taxon>Tigheibacillus</taxon>
    </lineage>
</organism>
<dbReference type="EMBL" id="JAROCA020000001">
    <property type="protein sequence ID" value="MDY0405971.1"/>
    <property type="molecule type" value="Genomic_DNA"/>
</dbReference>
<dbReference type="InterPro" id="IPR011199">
    <property type="entry name" value="Bacillithiol_biosynth_BshC"/>
</dbReference>
<comment type="function">
    <text evidence="2">Involved in bacillithiol (BSH) biosynthesis. May catalyze the last step of the pathway, the addition of cysteine to glucosamine malate (GlcN-Mal) to generate BSH.</text>
</comment>